<keyword evidence="10" id="KW-0028">Amino-acid biosynthesis</keyword>
<evidence type="ECO:0000256" key="4">
    <source>
        <dbReference type="ARBA" id="ARBA00021148"/>
    </source>
</evidence>
<dbReference type="SUPFAM" id="SSF46785">
    <property type="entry name" value="Winged helix' DNA-binding domain"/>
    <property type="match status" value="1"/>
</dbReference>
<evidence type="ECO:0000256" key="3">
    <source>
        <dbReference type="ARBA" id="ARBA00008316"/>
    </source>
</evidence>
<evidence type="ECO:0000256" key="8">
    <source>
        <dbReference type="ARBA" id="ARBA00023125"/>
    </source>
</evidence>
<dbReference type="GO" id="GO:1900079">
    <property type="term" value="P:regulation of arginine biosynthetic process"/>
    <property type="evidence" value="ECO:0007669"/>
    <property type="project" value="UniProtKB-UniRule"/>
</dbReference>
<evidence type="ECO:0000259" key="12">
    <source>
        <dbReference type="Pfam" id="PF02863"/>
    </source>
</evidence>
<dbReference type="InterPro" id="IPR020899">
    <property type="entry name" value="Arg_repress_C"/>
</dbReference>
<dbReference type="GO" id="GO:0003700">
    <property type="term" value="F:DNA-binding transcription factor activity"/>
    <property type="evidence" value="ECO:0007669"/>
    <property type="project" value="UniProtKB-UniRule"/>
</dbReference>
<dbReference type="PANTHER" id="PTHR34471:SF1">
    <property type="entry name" value="ARGININE REPRESSOR"/>
    <property type="match status" value="1"/>
</dbReference>
<dbReference type="PANTHER" id="PTHR34471">
    <property type="entry name" value="ARGININE REPRESSOR"/>
    <property type="match status" value="1"/>
</dbReference>
<comment type="function">
    <text evidence="10">Regulates arginine biosynthesis genes.</text>
</comment>
<dbReference type="Proteomes" id="UP000240904">
    <property type="component" value="Unassembled WGS sequence"/>
</dbReference>
<dbReference type="InterPro" id="IPR020900">
    <property type="entry name" value="Arg_repress_DNA-bd"/>
</dbReference>
<keyword evidence="9 10" id="KW-0804">Transcription</keyword>
<dbReference type="GO" id="GO:0006526">
    <property type="term" value="P:L-arginine biosynthetic process"/>
    <property type="evidence" value="ECO:0007669"/>
    <property type="project" value="UniProtKB-UniPathway"/>
</dbReference>
<keyword evidence="7 10" id="KW-0805">Transcription regulation</keyword>
<feature type="domain" description="Arginine repressor C-terminal" evidence="12">
    <location>
        <begin position="97"/>
        <end position="153"/>
    </location>
</feature>
<dbReference type="InterPro" id="IPR036390">
    <property type="entry name" value="WH_DNA-bd_sf"/>
</dbReference>
<protein>
    <recommendedName>
        <fullName evidence="4 10">Arginine repressor</fullName>
    </recommendedName>
</protein>
<organism evidence="13 14">
    <name type="scientific">Photobacterium lipolyticum</name>
    <dbReference type="NCBI Taxonomy" id="266810"/>
    <lineage>
        <taxon>Bacteria</taxon>
        <taxon>Pseudomonadati</taxon>
        <taxon>Pseudomonadota</taxon>
        <taxon>Gammaproteobacteria</taxon>
        <taxon>Vibrionales</taxon>
        <taxon>Vibrionaceae</taxon>
        <taxon>Photobacterium</taxon>
    </lineage>
</organism>
<keyword evidence="14" id="KW-1185">Reference proteome</keyword>
<dbReference type="InterPro" id="IPR036388">
    <property type="entry name" value="WH-like_DNA-bd_sf"/>
</dbReference>
<dbReference type="GO" id="GO:0005737">
    <property type="term" value="C:cytoplasm"/>
    <property type="evidence" value="ECO:0007669"/>
    <property type="project" value="UniProtKB-SubCell"/>
</dbReference>
<gene>
    <name evidence="10" type="primary">argR</name>
    <name evidence="13" type="ORF">C9I89_08645</name>
</gene>
<keyword evidence="8 10" id="KW-0238">DNA-binding</keyword>
<sequence length="166" mass="18586">MTRRIDRSLGADEAEYDSSLIAECKRLLQLQSFTTQDEIRRQLTALGFGRISQSTISRLLLRLDVVKVPNAYGRKVYCLAVENETLQVDSTISSQIEFITHNQLFIVVRTHPGSAQLIARIIDVQPHEEILGTISGNDTVMVAPRDINHIDECEIIVKAKLGLPSD</sequence>
<dbReference type="UniPathway" id="UPA00068"/>
<dbReference type="Pfam" id="PF02863">
    <property type="entry name" value="Arg_repressor_C"/>
    <property type="match status" value="1"/>
</dbReference>
<comment type="pathway">
    <text evidence="2 10">Amino-acid biosynthesis; L-arginine biosynthesis [regulation].</text>
</comment>
<keyword evidence="5 10" id="KW-0963">Cytoplasm</keyword>
<dbReference type="GO" id="GO:0051259">
    <property type="term" value="P:protein complex oligomerization"/>
    <property type="evidence" value="ECO:0007669"/>
    <property type="project" value="InterPro"/>
</dbReference>
<comment type="subcellular location">
    <subcellularLocation>
        <location evidence="1 10">Cytoplasm</location>
    </subcellularLocation>
</comment>
<dbReference type="Gene3D" id="3.30.1360.40">
    <property type="match status" value="1"/>
</dbReference>
<dbReference type="InterPro" id="IPR001669">
    <property type="entry name" value="Arg_repress"/>
</dbReference>
<evidence type="ECO:0000256" key="10">
    <source>
        <dbReference type="HAMAP-Rule" id="MF_00173"/>
    </source>
</evidence>
<dbReference type="EMBL" id="PYMC01000004">
    <property type="protein sequence ID" value="PSW05786.1"/>
    <property type="molecule type" value="Genomic_DNA"/>
</dbReference>
<dbReference type="AlphaFoldDB" id="A0A2T3N0W9"/>
<dbReference type="GO" id="GO:0034618">
    <property type="term" value="F:arginine binding"/>
    <property type="evidence" value="ECO:0007669"/>
    <property type="project" value="InterPro"/>
</dbReference>
<proteinExistence type="inferred from homology"/>
<dbReference type="GO" id="GO:0003677">
    <property type="term" value="F:DNA binding"/>
    <property type="evidence" value="ECO:0007669"/>
    <property type="project" value="UniProtKB-KW"/>
</dbReference>
<evidence type="ECO:0000256" key="9">
    <source>
        <dbReference type="ARBA" id="ARBA00023163"/>
    </source>
</evidence>
<dbReference type="PRINTS" id="PR01467">
    <property type="entry name" value="ARGREPRESSOR"/>
</dbReference>
<feature type="domain" description="Arginine repressor DNA-binding" evidence="11">
    <location>
        <begin position="24"/>
        <end position="83"/>
    </location>
</feature>
<dbReference type="SUPFAM" id="SSF55252">
    <property type="entry name" value="C-terminal domain of arginine repressor"/>
    <property type="match status" value="1"/>
</dbReference>
<evidence type="ECO:0000313" key="13">
    <source>
        <dbReference type="EMBL" id="PSW05786.1"/>
    </source>
</evidence>
<evidence type="ECO:0000256" key="2">
    <source>
        <dbReference type="ARBA" id="ARBA00005040"/>
    </source>
</evidence>
<evidence type="ECO:0000256" key="7">
    <source>
        <dbReference type="ARBA" id="ARBA00023015"/>
    </source>
</evidence>
<keyword evidence="6 10" id="KW-0055">Arginine biosynthesis</keyword>
<evidence type="ECO:0000259" key="11">
    <source>
        <dbReference type="Pfam" id="PF01316"/>
    </source>
</evidence>
<accession>A0A2T3N0W9</accession>
<comment type="caution">
    <text evidence="13">The sequence shown here is derived from an EMBL/GenBank/DDBJ whole genome shotgun (WGS) entry which is preliminary data.</text>
</comment>
<dbReference type="HAMAP" id="MF_00173">
    <property type="entry name" value="Arg_repressor"/>
    <property type="match status" value="1"/>
</dbReference>
<evidence type="ECO:0000256" key="1">
    <source>
        <dbReference type="ARBA" id="ARBA00004496"/>
    </source>
</evidence>
<dbReference type="Pfam" id="PF01316">
    <property type="entry name" value="Arg_repressor"/>
    <property type="match status" value="1"/>
</dbReference>
<name>A0A2T3N0W9_9GAMM</name>
<dbReference type="OrthoDB" id="6504145at2"/>
<dbReference type="InterPro" id="IPR036251">
    <property type="entry name" value="Arg_repress_C_sf"/>
</dbReference>
<evidence type="ECO:0000256" key="6">
    <source>
        <dbReference type="ARBA" id="ARBA00022571"/>
    </source>
</evidence>
<keyword evidence="10" id="KW-0678">Repressor</keyword>
<evidence type="ECO:0000256" key="5">
    <source>
        <dbReference type="ARBA" id="ARBA00022490"/>
    </source>
</evidence>
<comment type="similarity">
    <text evidence="3 10">Belongs to the ArgR family.</text>
</comment>
<evidence type="ECO:0000313" key="14">
    <source>
        <dbReference type="Proteomes" id="UP000240904"/>
    </source>
</evidence>
<reference evidence="13 14" key="1">
    <citation type="submission" date="2018-03" db="EMBL/GenBank/DDBJ databases">
        <title>Whole genome sequencing of Histamine producing bacteria.</title>
        <authorList>
            <person name="Butler K."/>
        </authorList>
    </citation>
    <scope>NUCLEOTIDE SEQUENCE [LARGE SCALE GENOMIC DNA]</scope>
    <source>
        <strain evidence="13 14">DSM 16190</strain>
    </source>
</reference>
<dbReference type="Gene3D" id="1.10.10.10">
    <property type="entry name" value="Winged helix-like DNA-binding domain superfamily/Winged helix DNA-binding domain"/>
    <property type="match status" value="1"/>
</dbReference>